<organism evidence="3 4">
    <name type="scientific">Sphingobacterium zhuxiongii</name>
    <dbReference type="NCBI Taxonomy" id="2662364"/>
    <lineage>
        <taxon>Bacteria</taxon>
        <taxon>Pseudomonadati</taxon>
        <taxon>Bacteroidota</taxon>
        <taxon>Sphingobacteriia</taxon>
        <taxon>Sphingobacteriales</taxon>
        <taxon>Sphingobacteriaceae</taxon>
        <taxon>Sphingobacterium</taxon>
    </lineage>
</organism>
<accession>A0A5Q0QCM4</accession>
<name>A0A5Q0QCM4_9SPHI</name>
<feature type="coiled-coil region" evidence="1">
    <location>
        <begin position="95"/>
        <end position="122"/>
    </location>
</feature>
<reference evidence="3 4" key="1">
    <citation type="submission" date="2019-10" db="EMBL/GenBank/DDBJ databases">
        <authorList>
            <person name="Dong K."/>
        </authorList>
    </citation>
    <scope>NUCLEOTIDE SEQUENCE [LARGE SCALE GENOMIC DNA]</scope>
    <source>
        <strain evidence="4">dk4302</strain>
    </source>
</reference>
<dbReference type="AlphaFoldDB" id="A0A5Q0QCM4"/>
<keyword evidence="1" id="KW-0175">Coiled coil</keyword>
<evidence type="ECO:0000256" key="1">
    <source>
        <dbReference type="SAM" id="Coils"/>
    </source>
</evidence>
<keyword evidence="2" id="KW-0472">Membrane</keyword>
<evidence type="ECO:0008006" key="5">
    <source>
        <dbReference type="Google" id="ProtNLM"/>
    </source>
</evidence>
<keyword evidence="2" id="KW-0812">Transmembrane</keyword>
<feature type="transmembrane region" description="Helical" evidence="2">
    <location>
        <begin position="46"/>
        <end position="63"/>
    </location>
</feature>
<feature type="transmembrane region" description="Helical" evidence="2">
    <location>
        <begin position="7"/>
        <end position="31"/>
    </location>
</feature>
<proteinExistence type="predicted"/>
<dbReference type="Proteomes" id="UP000326921">
    <property type="component" value="Chromosome"/>
</dbReference>
<keyword evidence="2" id="KW-1133">Transmembrane helix</keyword>
<evidence type="ECO:0000256" key="2">
    <source>
        <dbReference type="SAM" id="Phobius"/>
    </source>
</evidence>
<evidence type="ECO:0000313" key="4">
    <source>
        <dbReference type="Proteomes" id="UP000326921"/>
    </source>
</evidence>
<evidence type="ECO:0000313" key="3">
    <source>
        <dbReference type="EMBL" id="QGA25312.1"/>
    </source>
</evidence>
<gene>
    <name evidence="3" type="ORF">GFH32_02820</name>
</gene>
<dbReference type="KEGG" id="sphe:GFH32_02820"/>
<sequence length="157" mass="18523">MRPIYPYFITIAILLILIGFFSVSSEASFIIQPKFGTTWVVPLKDTVLSLAFFAVLFSTLYRYTEHLLYSHRWSIMHFICFVCLSLNFYTWNALSVRYSLRMEELKENAQQLKSLMDMFLRMESFFSISFLILILMQGLYLLNLMVGMIYQKRGDLS</sequence>
<dbReference type="EMBL" id="CP045652">
    <property type="protein sequence ID" value="QGA25312.1"/>
    <property type="molecule type" value="Genomic_DNA"/>
</dbReference>
<protein>
    <recommendedName>
        <fullName evidence="5">DUF4149 domain-containing protein</fullName>
    </recommendedName>
</protein>
<dbReference type="RefSeq" id="WP_153509633.1">
    <property type="nucleotide sequence ID" value="NZ_CP045652.1"/>
</dbReference>
<feature type="transmembrane region" description="Helical" evidence="2">
    <location>
        <begin position="125"/>
        <end position="150"/>
    </location>
</feature>
<feature type="transmembrane region" description="Helical" evidence="2">
    <location>
        <begin position="75"/>
        <end position="94"/>
    </location>
</feature>
<keyword evidence="4" id="KW-1185">Reference proteome</keyword>